<feature type="region of interest" description="Disordered" evidence="1">
    <location>
        <begin position="1"/>
        <end position="22"/>
    </location>
</feature>
<dbReference type="PROSITE" id="PS00108">
    <property type="entry name" value="PROTEIN_KINASE_ST"/>
    <property type="match status" value="1"/>
</dbReference>
<evidence type="ECO:0000313" key="4">
    <source>
        <dbReference type="Proteomes" id="UP001500984"/>
    </source>
</evidence>
<dbReference type="PANTHER" id="PTHR47829:SF1">
    <property type="entry name" value="HAD FAMILY PHOSPHATASE"/>
    <property type="match status" value="1"/>
</dbReference>
<evidence type="ECO:0000313" key="3">
    <source>
        <dbReference type="EMBL" id="GAA2095666.1"/>
    </source>
</evidence>
<gene>
    <name evidence="3" type="ORF">GCM10009823_15300</name>
</gene>
<proteinExistence type="predicted"/>
<protein>
    <submittedName>
        <fullName evidence="3">Phosphotransferase family protein</fullName>
    </submittedName>
</protein>
<sequence>MTSNEPPSAAAQDPSGLPTGIGPGVRPWVAARAGVEEAAVGFRVLSVGRSNLTFTVTLDGADRWVLRRPPLGHQGGSAHDVSREGRIMAALGPTSVPVPTILEIVDDPTVLEVPFVFQDHCDGFPIHEPADLELISASGSVAGSMRSMVDALAEIHRVDIDAVGLGDLRRPGGFVERQLRRWLGQYEAITTRDIPVIREVQAALSREIPPETVTGLVHGDVKPNNMLFDRTSGEVQAVVDWELSSVGDVVTDLGYLLAMMFVPIEYTGIWTPTVEEGGLTAEQVTARYAELTGQDTSRVPYYAAFAAWKLACIREGVYTRLKQGRMGDLDLDPEETGAGVEPLAAYALDILRSGRI</sequence>
<dbReference type="CDD" id="cd05154">
    <property type="entry name" value="ACAD10_11_N-like"/>
    <property type="match status" value="1"/>
</dbReference>
<comment type="caution">
    <text evidence="3">The sequence shown here is derived from an EMBL/GenBank/DDBJ whole genome shotgun (WGS) entry which is preliminary data.</text>
</comment>
<dbReference type="Gene3D" id="3.90.1200.10">
    <property type="match status" value="1"/>
</dbReference>
<dbReference type="Proteomes" id="UP001500984">
    <property type="component" value="Unassembled WGS sequence"/>
</dbReference>
<accession>A0ABP5I7T9</accession>
<dbReference type="InterPro" id="IPR002575">
    <property type="entry name" value="Aminoglycoside_PTrfase"/>
</dbReference>
<name>A0ABP5I7T9_9MICO</name>
<dbReference type="SUPFAM" id="SSF56112">
    <property type="entry name" value="Protein kinase-like (PK-like)"/>
    <property type="match status" value="1"/>
</dbReference>
<dbReference type="RefSeq" id="WP_344336722.1">
    <property type="nucleotide sequence ID" value="NZ_BAAAPZ010000005.1"/>
</dbReference>
<reference evidence="4" key="1">
    <citation type="journal article" date="2019" name="Int. J. Syst. Evol. Microbiol.">
        <title>The Global Catalogue of Microorganisms (GCM) 10K type strain sequencing project: providing services to taxonomists for standard genome sequencing and annotation.</title>
        <authorList>
            <consortium name="The Broad Institute Genomics Platform"/>
            <consortium name="The Broad Institute Genome Sequencing Center for Infectious Disease"/>
            <person name="Wu L."/>
            <person name="Ma J."/>
        </authorList>
    </citation>
    <scope>NUCLEOTIDE SEQUENCE [LARGE SCALE GENOMIC DNA]</scope>
    <source>
        <strain evidence="4">JCM 15900</strain>
    </source>
</reference>
<dbReference type="Pfam" id="PF01636">
    <property type="entry name" value="APH"/>
    <property type="match status" value="1"/>
</dbReference>
<organism evidence="3 4">
    <name type="scientific">Brevibacterium salitolerans</name>
    <dbReference type="NCBI Taxonomy" id="1403566"/>
    <lineage>
        <taxon>Bacteria</taxon>
        <taxon>Bacillati</taxon>
        <taxon>Actinomycetota</taxon>
        <taxon>Actinomycetes</taxon>
        <taxon>Micrococcales</taxon>
        <taxon>Brevibacteriaceae</taxon>
        <taxon>Brevibacterium</taxon>
    </lineage>
</organism>
<evidence type="ECO:0000256" key="1">
    <source>
        <dbReference type="SAM" id="MobiDB-lite"/>
    </source>
</evidence>
<dbReference type="InterPro" id="IPR008271">
    <property type="entry name" value="Ser/Thr_kinase_AS"/>
</dbReference>
<dbReference type="InterPro" id="IPR052898">
    <property type="entry name" value="ACAD10-like"/>
</dbReference>
<dbReference type="InterPro" id="IPR041726">
    <property type="entry name" value="ACAD10_11_N"/>
</dbReference>
<keyword evidence="4" id="KW-1185">Reference proteome</keyword>
<feature type="domain" description="Aminoglycoside phosphotransferase" evidence="2">
    <location>
        <begin position="43"/>
        <end position="286"/>
    </location>
</feature>
<dbReference type="InterPro" id="IPR011009">
    <property type="entry name" value="Kinase-like_dom_sf"/>
</dbReference>
<dbReference type="PANTHER" id="PTHR47829">
    <property type="entry name" value="HYDROLASE, PUTATIVE (AFU_ORTHOLOGUE AFUA_1G12880)-RELATED"/>
    <property type="match status" value="1"/>
</dbReference>
<evidence type="ECO:0000259" key="2">
    <source>
        <dbReference type="Pfam" id="PF01636"/>
    </source>
</evidence>
<dbReference type="Gene3D" id="3.30.200.20">
    <property type="entry name" value="Phosphorylase Kinase, domain 1"/>
    <property type="match status" value="1"/>
</dbReference>
<dbReference type="EMBL" id="BAAAPZ010000005">
    <property type="protein sequence ID" value="GAA2095666.1"/>
    <property type="molecule type" value="Genomic_DNA"/>
</dbReference>